<evidence type="ECO:0000313" key="2">
    <source>
        <dbReference type="Proteomes" id="UP001210978"/>
    </source>
</evidence>
<accession>A0ABY7QKV3</accession>
<reference evidence="1 2" key="1">
    <citation type="submission" date="2023-01" db="EMBL/GenBank/DDBJ databases">
        <title>Complete genome of Chryseobacterium camelliae VAN22-5A.</title>
        <authorList>
            <person name="Zong G."/>
            <person name="Cao G."/>
        </authorList>
    </citation>
    <scope>NUCLEOTIDE SEQUENCE [LARGE SCALE GENOMIC DNA]</scope>
    <source>
        <strain evidence="1 2">VAN22-5A</strain>
    </source>
</reference>
<keyword evidence="2" id="KW-1185">Reference proteome</keyword>
<sequence>MTYYTFSSYINYSDFGILSFFDFMDDVLHLNLNQDWKKWVEWSNTAFMSIQLEGLCIVSNFPNFISRNEDNDLHNLEGFAITFNDGYGLNYVNGKYLPIDVFNAIKTKEYTLEQFLRETNEEIKSAAIEMMQLVQGDSFLVRFFGDSLKEIDSFVDKKEAKFLKGTTGGMNVGVYTLYKGKINGDEIAYVQCYCPSTDRMFFLGVEPKHSNAKDAIASLYRVPTIVKNEIKSISRQGERFFTAFTEEGYSKLKSLKEIKDYSTISGNEYFSKMTYEF</sequence>
<organism evidence="1 2">
    <name type="scientific">Chryseobacterium camelliae</name>
    <dbReference type="NCBI Taxonomy" id="1265445"/>
    <lineage>
        <taxon>Bacteria</taxon>
        <taxon>Pseudomonadati</taxon>
        <taxon>Bacteroidota</taxon>
        <taxon>Flavobacteriia</taxon>
        <taxon>Flavobacteriales</taxon>
        <taxon>Weeksellaceae</taxon>
        <taxon>Chryseobacterium group</taxon>
        <taxon>Chryseobacterium</taxon>
    </lineage>
</organism>
<protein>
    <submittedName>
        <fullName evidence="1">Uncharacterized protein</fullName>
    </submittedName>
</protein>
<dbReference type="EMBL" id="CP115859">
    <property type="protein sequence ID" value="WBV60275.1"/>
    <property type="molecule type" value="Genomic_DNA"/>
</dbReference>
<name>A0ABY7QKV3_9FLAO</name>
<proteinExistence type="predicted"/>
<dbReference type="RefSeq" id="WP_271148611.1">
    <property type="nucleotide sequence ID" value="NZ_CP115859.1"/>
</dbReference>
<gene>
    <name evidence="1" type="ORF">PFY12_14700</name>
</gene>
<evidence type="ECO:0000313" key="1">
    <source>
        <dbReference type="EMBL" id="WBV60275.1"/>
    </source>
</evidence>
<dbReference type="Proteomes" id="UP001210978">
    <property type="component" value="Chromosome"/>
</dbReference>